<name>A0ABT2RMZ2_9FIRM</name>
<gene>
    <name evidence="1" type="ORF">OCV99_09565</name>
</gene>
<accession>A0ABT2RMZ2</accession>
<protein>
    <submittedName>
        <fullName evidence="1">Ribbon-helix-helix domain-containing protein</fullName>
    </submittedName>
</protein>
<evidence type="ECO:0000313" key="1">
    <source>
        <dbReference type="EMBL" id="MCU6686787.1"/>
    </source>
</evidence>
<reference evidence="1 2" key="1">
    <citation type="journal article" date="2021" name="ISME Commun">
        <title>Automated analysis of genomic sequences facilitates high-throughput and comprehensive description of bacteria.</title>
        <authorList>
            <person name="Hitch T.C.A."/>
        </authorList>
    </citation>
    <scope>NUCLEOTIDE SEQUENCE [LARGE SCALE GENOMIC DNA]</scope>
    <source>
        <strain evidence="1 2">Sanger_03</strain>
    </source>
</reference>
<sequence length="211" mass="24263">MGKKNLNIKLPEAMLDELEIIRRERSQQEGRRVSRNSLIEEAVEKYVTAAEKFLEGLFQEGNLKPDQPYQISVREFLGRHTDDRISMMTPGGYVDLDKAQTERLLSGQMVKAHPGCREDFRDAPAEELLPQSVLSAHLRDGVWQLLTDIECGTETVRTVCYDTEDIWKSRELAKQFFLRAMAACEGSEKERYTNIYMKLMMGMTDCDDSEV</sequence>
<dbReference type="CDD" id="cd21631">
    <property type="entry name" value="RHH_CopG_NikR-like"/>
    <property type="match status" value="1"/>
</dbReference>
<keyword evidence="2" id="KW-1185">Reference proteome</keyword>
<comment type="caution">
    <text evidence="1">The sequence shown here is derived from an EMBL/GenBank/DDBJ whole genome shotgun (WGS) entry which is preliminary data.</text>
</comment>
<evidence type="ECO:0000313" key="2">
    <source>
        <dbReference type="Proteomes" id="UP001652431"/>
    </source>
</evidence>
<organism evidence="1 2">
    <name type="scientific">Dorea acetigenes</name>
    <dbReference type="NCBI Taxonomy" id="2981787"/>
    <lineage>
        <taxon>Bacteria</taxon>
        <taxon>Bacillati</taxon>
        <taxon>Bacillota</taxon>
        <taxon>Clostridia</taxon>
        <taxon>Lachnospirales</taxon>
        <taxon>Lachnospiraceae</taxon>
        <taxon>Dorea</taxon>
    </lineage>
</organism>
<dbReference type="EMBL" id="JAOQJU010000010">
    <property type="protein sequence ID" value="MCU6686787.1"/>
    <property type="molecule type" value="Genomic_DNA"/>
</dbReference>
<proteinExistence type="predicted"/>
<dbReference type="RefSeq" id="WP_262575296.1">
    <property type="nucleotide sequence ID" value="NZ_JAOQJU010000010.1"/>
</dbReference>
<dbReference type="Proteomes" id="UP001652431">
    <property type="component" value="Unassembled WGS sequence"/>
</dbReference>